<dbReference type="AlphaFoldDB" id="A0A8H3GFZ1"/>
<name>A0A8H3GFZ1_9AGAM</name>
<evidence type="ECO:0000313" key="3">
    <source>
        <dbReference type="Proteomes" id="UP000663841"/>
    </source>
</evidence>
<proteinExistence type="predicted"/>
<reference evidence="2" key="1">
    <citation type="submission" date="2021-01" db="EMBL/GenBank/DDBJ databases">
        <authorList>
            <person name="Kaushik A."/>
        </authorList>
    </citation>
    <scope>NUCLEOTIDE SEQUENCE</scope>
    <source>
        <strain evidence="2">AG3-T5</strain>
    </source>
</reference>
<dbReference type="EMBL" id="CAJMWW010000127">
    <property type="protein sequence ID" value="CAE6448668.1"/>
    <property type="molecule type" value="Genomic_DNA"/>
</dbReference>
<protein>
    <recommendedName>
        <fullName evidence="1">HNH nuclease domain-containing protein</fullName>
    </recommendedName>
</protein>
<dbReference type="InterPro" id="IPR003615">
    <property type="entry name" value="HNH_nuc"/>
</dbReference>
<dbReference type="Pfam" id="PF13391">
    <property type="entry name" value="HNH_2"/>
    <property type="match status" value="1"/>
</dbReference>
<comment type="caution">
    <text evidence="2">The sequence shown here is derived from an EMBL/GenBank/DDBJ whole genome shotgun (WGS) entry which is preliminary data.</text>
</comment>
<feature type="domain" description="HNH nuclease" evidence="1">
    <location>
        <begin position="136"/>
        <end position="236"/>
    </location>
</feature>
<gene>
    <name evidence="2" type="ORF">RDB_LOCUS120630</name>
</gene>
<evidence type="ECO:0000313" key="2">
    <source>
        <dbReference type="EMBL" id="CAE6448668.1"/>
    </source>
</evidence>
<organism evidence="2 3">
    <name type="scientific">Rhizoctonia solani</name>
    <dbReference type="NCBI Taxonomy" id="456999"/>
    <lineage>
        <taxon>Eukaryota</taxon>
        <taxon>Fungi</taxon>
        <taxon>Dikarya</taxon>
        <taxon>Basidiomycota</taxon>
        <taxon>Agaricomycotina</taxon>
        <taxon>Agaricomycetes</taxon>
        <taxon>Cantharellales</taxon>
        <taxon>Ceratobasidiaceae</taxon>
        <taxon>Rhizoctonia</taxon>
    </lineage>
</organism>
<accession>A0A8H3GFZ1</accession>
<evidence type="ECO:0000259" key="1">
    <source>
        <dbReference type="Pfam" id="PF13391"/>
    </source>
</evidence>
<dbReference type="Proteomes" id="UP000663841">
    <property type="component" value="Unassembled WGS sequence"/>
</dbReference>
<sequence length="345" mass="38703">MPSPLPPIAKLFPGEETVQTAYARLLPLENDNPMLIRILGWMLIHAPNDTGRVYVARCINQCQDDQEIIKEARYHFQYFIKYFEAVVNKQTPTPSNHTSRPDMDTRRDIILNSTDQAPTSHFQAEDRALVRDDYRCQLTGRYDATAYFEIPMVQQKSDSNPAAGIGNVECHHILPTYIGQHMADNEPKCINAATVWSIVTAYGGIPPAEIDGAGIHNLRNIMTLRSDIHNVFDRLYMWLEPIEGSENMYSVERTIPRLCPEVPPVVTLTTDTALPLPDPRYLALHAACAKVIHMSGAAKPINLILRDTENTPVLSLDGSSAGLLDTLLYGYATAWGFKSYINKQH</sequence>